<sequence length="315" mass="33230">MAGQASRAQIAQIAADQWGLVTTSQAAAAGVSKMLLVRMTSAGELERVTHGVYATPAAATDPLVETRALWLALDPARPAHERIADLSTAGVLSHATAAALHGIGDLLDDSVEVTLPHRHRSRRPELRTHRATLEPIDVTRVEGLPVTTAARTIADLTAAGNDRGHVGTILREAITNGLTTPREVRDALDRRLGDKGPATLSELVVAAGLDPESLERAVARTDAGRRLAWIATSSVLDEIVRLSGAGNALKNLITPRGDFTKFVEPTSTHEWASTAIPADAVGRWFTSPEAAEAWSAARLAATTPAAADEDKDDDA</sequence>
<accession>A0A4Y4DTS3</accession>
<dbReference type="InterPro" id="IPR025159">
    <property type="entry name" value="AbiEi_N"/>
</dbReference>
<evidence type="ECO:0000313" key="3">
    <source>
        <dbReference type="Proteomes" id="UP000316659"/>
    </source>
</evidence>
<protein>
    <recommendedName>
        <fullName evidence="1">AbiEi antitoxin N-terminal domain-containing protein</fullName>
    </recommendedName>
</protein>
<gene>
    <name evidence="2" type="ORF">CCE02nite_00820</name>
</gene>
<comment type="caution">
    <text evidence="2">The sequence shown here is derived from an EMBL/GenBank/DDBJ whole genome shotgun (WGS) entry which is preliminary data.</text>
</comment>
<dbReference type="EMBL" id="BJNZ01000001">
    <property type="protein sequence ID" value="GED08083.1"/>
    <property type="molecule type" value="Genomic_DNA"/>
</dbReference>
<evidence type="ECO:0000313" key="2">
    <source>
        <dbReference type="EMBL" id="GED08083.1"/>
    </source>
</evidence>
<proteinExistence type="predicted"/>
<organism evidence="2 3">
    <name type="scientific">Cellulosimicrobium cellulans</name>
    <name type="common">Arthrobacter luteus</name>
    <dbReference type="NCBI Taxonomy" id="1710"/>
    <lineage>
        <taxon>Bacteria</taxon>
        <taxon>Bacillati</taxon>
        <taxon>Actinomycetota</taxon>
        <taxon>Actinomycetes</taxon>
        <taxon>Micrococcales</taxon>
        <taxon>Promicromonosporaceae</taxon>
        <taxon>Cellulosimicrobium</taxon>
    </lineage>
</organism>
<dbReference type="RefSeq" id="WP_141387112.1">
    <property type="nucleotide sequence ID" value="NZ_BJNZ01000001.1"/>
</dbReference>
<evidence type="ECO:0000259" key="1">
    <source>
        <dbReference type="Pfam" id="PF13338"/>
    </source>
</evidence>
<dbReference type="Pfam" id="PF13338">
    <property type="entry name" value="AbiEi_4"/>
    <property type="match status" value="1"/>
</dbReference>
<feature type="domain" description="AbiEi antitoxin N-terminal" evidence="1">
    <location>
        <begin position="9"/>
        <end position="55"/>
    </location>
</feature>
<name>A0A4Y4DTS3_CELCE</name>
<reference evidence="2 3" key="1">
    <citation type="submission" date="2019-06" db="EMBL/GenBank/DDBJ databases">
        <title>Whole genome shotgun sequence of Cellulosimicrobium cellulans NBRC 15516.</title>
        <authorList>
            <person name="Hosoyama A."/>
            <person name="Uohara A."/>
            <person name="Ohji S."/>
            <person name="Ichikawa N."/>
        </authorList>
    </citation>
    <scope>NUCLEOTIDE SEQUENCE [LARGE SCALE GENOMIC DNA]</scope>
    <source>
        <strain evidence="2 3">NBRC 15516</strain>
    </source>
</reference>
<dbReference type="AlphaFoldDB" id="A0A4Y4DTS3"/>
<dbReference type="Proteomes" id="UP000316659">
    <property type="component" value="Unassembled WGS sequence"/>
</dbReference>